<accession>A0ABQ7GML9</accession>
<evidence type="ECO:0000313" key="2">
    <source>
        <dbReference type="EMBL" id="KAF5835851.1"/>
    </source>
</evidence>
<evidence type="ECO:0000256" key="1">
    <source>
        <dbReference type="SAM" id="MobiDB-lite"/>
    </source>
</evidence>
<evidence type="ECO:0000313" key="3">
    <source>
        <dbReference type="Proteomes" id="UP000815325"/>
    </source>
</evidence>
<proteinExistence type="predicted"/>
<protein>
    <recommendedName>
        <fullName evidence="4">Encoded protein</fullName>
    </recommendedName>
</protein>
<gene>
    <name evidence="2" type="ORF">DUNSADRAFT_6784</name>
</gene>
<feature type="compositionally biased region" description="Polar residues" evidence="1">
    <location>
        <begin position="1"/>
        <end position="16"/>
    </location>
</feature>
<comment type="caution">
    <text evidence="2">The sequence shown here is derived from an EMBL/GenBank/DDBJ whole genome shotgun (WGS) entry which is preliminary data.</text>
</comment>
<dbReference type="EMBL" id="MU069685">
    <property type="protein sequence ID" value="KAF5835851.1"/>
    <property type="molecule type" value="Genomic_DNA"/>
</dbReference>
<dbReference type="Proteomes" id="UP000815325">
    <property type="component" value="Unassembled WGS sequence"/>
</dbReference>
<evidence type="ECO:0008006" key="4">
    <source>
        <dbReference type="Google" id="ProtNLM"/>
    </source>
</evidence>
<reference evidence="2" key="1">
    <citation type="submission" date="2017-08" db="EMBL/GenBank/DDBJ databases">
        <authorList>
            <person name="Polle J.E."/>
            <person name="Barry K."/>
            <person name="Cushman J."/>
            <person name="Schmutz J."/>
            <person name="Tran D."/>
            <person name="Hathwaick L.T."/>
            <person name="Yim W.C."/>
            <person name="Jenkins J."/>
            <person name="Mckie-Krisberg Z.M."/>
            <person name="Prochnik S."/>
            <person name="Lindquist E."/>
            <person name="Dockter R.B."/>
            <person name="Adam C."/>
            <person name="Molina H."/>
            <person name="Bunkerborg J."/>
            <person name="Jin E."/>
            <person name="Buchheim M."/>
            <person name="Magnuson J."/>
        </authorList>
    </citation>
    <scope>NUCLEOTIDE SEQUENCE</scope>
    <source>
        <strain evidence="2">CCAP 19/18</strain>
    </source>
</reference>
<organism evidence="2 3">
    <name type="scientific">Dunaliella salina</name>
    <name type="common">Green alga</name>
    <name type="synonym">Protococcus salinus</name>
    <dbReference type="NCBI Taxonomy" id="3046"/>
    <lineage>
        <taxon>Eukaryota</taxon>
        <taxon>Viridiplantae</taxon>
        <taxon>Chlorophyta</taxon>
        <taxon>core chlorophytes</taxon>
        <taxon>Chlorophyceae</taxon>
        <taxon>CS clade</taxon>
        <taxon>Chlamydomonadales</taxon>
        <taxon>Dunaliellaceae</taxon>
        <taxon>Dunaliella</taxon>
    </lineage>
</organism>
<feature type="region of interest" description="Disordered" evidence="1">
    <location>
        <begin position="1"/>
        <end position="35"/>
    </location>
</feature>
<sequence length="125" mass="14263">MQSQASTPRTNTTWSKRSAPRHSHPVQKPHYADESQNELMLIEKTRDPLAIRQTPPLTMTMILCDDAKAAKESARLLSPPPFFLLLCCNRSQHTLFHSQLPMNDKILNVVYTYFTSTILKLVVVL</sequence>
<feature type="compositionally biased region" description="Basic residues" evidence="1">
    <location>
        <begin position="18"/>
        <end position="27"/>
    </location>
</feature>
<name>A0ABQ7GML9_DUNSA</name>
<keyword evidence="3" id="KW-1185">Reference proteome</keyword>